<keyword evidence="7" id="KW-1185">Reference proteome</keyword>
<evidence type="ECO:0000256" key="3">
    <source>
        <dbReference type="ARBA" id="ARBA00022729"/>
    </source>
</evidence>
<keyword evidence="3 5" id="KW-0732">Signal</keyword>
<dbReference type="NCBIfam" id="TIGR01256">
    <property type="entry name" value="modA"/>
    <property type="match status" value="1"/>
</dbReference>
<gene>
    <name evidence="6" type="primary">modA</name>
    <name evidence="6" type="ORF">WMO29_00650</name>
</gene>
<keyword evidence="2" id="KW-0479">Metal-binding</keyword>
<dbReference type="SUPFAM" id="SSF53850">
    <property type="entry name" value="Periplasmic binding protein-like II"/>
    <property type="match status" value="1"/>
</dbReference>
<dbReference type="InterPro" id="IPR005950">
    <property type="entry name" value="ModA"/>
</dbReference>
<comment type="similarity">
    <text evidence="1">Belongs to the bacterial solute-binding protein ModA family.</text>
</comment>
<feature type="signal peptide" evidence="5">
    <location>
        <begin position="1"/>
        <end position="25"/>
    </location>
</feature>
<accession>A0ABV1FCB5</accession>
<evidence type="ECO:0000256" key="4">
    <source>
        <dbReference type="SAM" id="MobiDB-lite"/>
    </source>
</evidence>
<dbReference type="InterPro" id="IPR050682">
    <property type="entry name" value="ModA/WtpA"/>
</dbReference>
<name>A0ABV1FCB5_9FIRM</name>
<dbReference type="PROSITE" id="PS51257">
    <property type="entry name" value="PROKAR_LIPOPROTEIN"/>
    <property type="match status" value="1"/>
</dbReference>
<evidence type="ECO:0000256" key="1">
    <source>
        <dbReference type="ARBA" id="ARBA00009175"/>
    </source>
</evidence>
<evidence type="ECO:0000256" key="5">
    <source>
        <dbReference type="SAM" id="SignalP"/>
    </source>
</evidence>
<organism evidence="6 7">
    <name type="scientific">Laedolimicola intestinihominis</name>
    <dbReference type="NCBI Taxonomy" id="3133166"/>
    <lineage>
        <taxon>Bacteria</taxon>
        <taxon>Bacillati</taxon>
        <taxon>Bacillota</taxon>
        <taxon>Clostridia</taxon>
        <taxon>Lachnospirales</taxon>
        <taxon>Lachnospiraceae</taxon>
        <taxon>Laedolimicola</taxon>
    </lineage>
</organism>
<dbReference type="Proteomes" id="UP001438008">
    <property type="component" value="Unassembled WGS sequence"/>
</dbReference>
<comment type="caution">
    <text evidence="6">The sequence shown here is derived from an EMBL/GenBank/DDBJ whole genome shotgun (WGS) entry which is preliminary data.</text>
</comment>
<dbReference type="Pfam" id="PF13531">
    <property type="entry name" value="SBP_bac_11"/>
    <property type="match status" value="1"/>
</dbReference>
<proteinExistence type="inferred from homology"/>
<feature type="region of interest" description="Disordered" evidence="4">
    <location>
        <begin position="28"/>
        <end position="47"/>
    </location>
</feature>
<evidence type="ECO:0000313" key="7">
    <source>
        <dbReference type="Proteomes" id="UP001438008"/>
    </source>
</evidence>
<evidence type="ECO:0000313" key="6">
    <source>
        <dbReference type="EMBL" id="MEQ2471018.1"/>
    </source>
</evidence>
<evidence type="ECO:0000256" key="2">
    <source>
        <dbReference type="ARBA" id="ARBA00022723"/>
    </source>
</evidence>
<dbReference type="EMBL" id="JBBMFE010000001">
    <property type="protein sequence ID" value="MEQ2471018.1"/>
    <property type="molecule type" value="Genomic_DNA"/>
</dbReference>
<dbReference type="PANTHER" id="PTHR30632">
    <property type="entry name" value="MOLYBDATE-BINDING PERIPLASMIC PROTEIN"/>
    <property type="match status" value="1"/>
</dbReference>
<reference evidence="6 7" key="1">
    <citation type="submission" date="2024-03" db="EMBL/GenBank/DDBJ databases">
        <title>Human intestinal bacterial collection.</title>
        <authorList>
            <person name="Pauvert C."/>
            <person name="Hitch T.C.A."/>
            <person name="Clavel T."/>
        </authorList>
    </citation>
    <scope>NUCLEOTIDE SEQUENCE [LARGE SCALE GENOMIC DNA]</scope>
    <source>
        <strain evidence="6 7">CLA-AA-H132</strain>
    </source>
</reference>
<dbReference type="PANTHER" id="PTHR30632:SF0">
    <property type="entry name" value="SULFATE-BINDING PROTEIN"/>
    <property type="match status" value="1"/>
</dbReference>
<feature type="chain" id="PRO_5047536506" evidence="5">
    <location>
        <begin position="26"/>
        <end position="290"/>
    </location>
</feature>
<protein>
    <submittedName>
        <fullName evidence="6">Molybdate ABC transporter substrate-binding protein</fullName>
    </submittedName>
</protein>
<dbReference type="RefSeq" id="WP_349163327.1">
    <property type="nucleotide sequence ID" value="NZ_JBBMFE010000001.1"/>
</dbReference>
<dbReference type="Gene3D" id="3.40.190.10">
    <property type="entry name" value="Periplasmic binding protein-like II"/>
    <property type="match status" value="2"/>
</dbReference>
<sequence>MKKLMAGLLVSALAVSILSCGSKQAEEIPAAEETTGAEDTAAEETAETDPVTLNVFAAASMTETLTEIQEMYKEVAPNVTLVFNFDSSGTLKTQIQEGADCDVFISAAQKQMNQLDKDADPEVNTEGLDFVLEGTRVNLLENKVVLAVPDGNPKDIQNFEDLGTDKLSLLALGNEDVPVGQYSTEILTNLGILDKLEADGKITYGSNVKEVTTQVSEAAADAGIIYATDAYSAGLTVVDQAGSDLCKQVIYPAAVLNISENQEAAKEFLAYLQTDDCMKVFEAVGFTAAE</sequence>
<dbReference type="PIRSF" id="PIRSF004846">
    <property type="entry name" value="ModA"/>
    <property type="match status" value="1"/>
</dbReference>